<dbReference type="STRING" id="301148.B4135_2224"/>
<organism evidence="2 3">
    <name type="scientific">Caldibacillus debilis</name>
    <dbReference type="NCBI Taxonomy" id="301148"/>
    <lineage>
        <taxon>Bacteria</taxon>
        <taxon>Bacillati</taxon>
        <taxon>Bacillota</taxon>
        <taxon>Bacilli</taxon>
        <taxon>Bacillales</taxon>
        <taxon>Bacillaceae</taxon>
        <taxon>Caldibacillus</taxon>
    </lineage>
</organism>
<dbReference type="EMBL" id="LQYT01000049">
    <property type="protein sequence ID" value="KYD18606.1"/>
    <property type="molecule type" value="Genomic_DNA"/>
</dbReference>
<feature type="region of interest" description="Disordered" evidence="1">
    <location>
        <begin position="25"/>
        <end position="102"/>
    </location>
</feature>
<dbReference type="Proteomes" id="UP000075683">
    <property type="component" value="Unassembled WGS sequence"/>
</dbReference>
<gene>
    <name evidence="2" type="ORF">B4135_2224</name>
</gene>
<dbReference type="AlphaFoldDB" id="A0A150M2G1"/>
<comment type="caution">
    <text evidence="2">The sequence shown here is derived from an EMBL/GenBank/DDBJ whole genome shotgun (WGS) entry which is preliminary data.</text>
</comment>
<feature type="compositionally biased region" description="Basic and acidic residues" evidence="1">
    <location>
        <begin position="54"/>
        <end position="67"/>
    </location>
</feature>
<protein>
    <submittedName>
        <fullName evidence="2">Uncharacterized protein</fullName>
    </submittedName>
</protein>
<proteinExistence type="predicted"/>
<evidence type="ECO:0000313" key="3">
    <source>
        <dbReference type="Proteomes" id="UP000075683"/>
    </source>
</evidence>
<evidence type="ECO:0000256" key="1">
    <source>
        <dbReference type="SAM" id="MobiDB-lite"/>
    </source>
</evidence>
<evidence type="ECO:0000313" key="2">
    <source>
        <dbReference type="EMBL" id="KYD18606.1"/>
    </source>
</evidence>
<accession>A0A150M2G1</accession>
<reference evidence="2 3" key="1">
    <citation type="submission" date="2016-01" db="EMBL/GenBank/DDBJ databases">
        <title>Draft Genome Sequences of Seven Thermophilic Sporeformers Isolated from Foods.</title>
        <authorList>
            <person name="Berendsen E.M."/>
            <person name="Wells-Bennik M.H."/>
            <person name="Krawcyk A.O."/>
            <person name="De Jong A."/>
            <person name="Holsappel S."/>
            <person name="Eijlander R.T."/>
            <person name="Kuipers O.P."/>
        </authorList>
    </citation>
    <scope>NUCLEOTIDE SEQUENCE [LARGE SCALE GENOMIC DNA]</scope>
    <source>
        <strain evidence="2 3">B4135</strain>
    </source>
</reference>
<name>A0A150M2G1_9BACI</name>
<sequence length="102" mass="11218">MGEKQPPACVGELCGKAENRAVPEGLLSHAPDPTPYGAPISFDSRSRYGGYCRPDQKAGRQDPDPFARTRTGKGFTGRRRRTKVSPGKIPNPQGEWEKKHNL</sequence>